<dbReference type="PANTHER" id="PTHR43394">
    <property type="entry name" value="ATP-DEPENDENT PERMEASE MDL1, MITOCHONDRIAL"/>
    <property type="match status" value="1"/>
</dbReference>
<comment type="subcellular location">
    <subcellularLocation>
        <location evidence="1">Cell membrane</location>
        <topology evidence="1">Multi-pass membrane protein</topology>
    </subcellularLocation>
</comment>
<keyword evidence="7 9" id="KW-1133">Transmembrane helix</keyword>
<keyword evidence="2" id="KW-0813">Transport</keyword>
<dbReference type="FunFam" id="3.40.50.300:FF:000287">
    <property type="entry name" value="Multidrug ABC transporter ATP-binding protein"/>
    <property type="match status" value="1"/>
</dbReference>
<dbReference type="GO" id="GO:0016887">
    <property type="term" value="F:ATP hydrolysis activity"/>
    <property type="evidence" value="ECO:0007669"/>
    <property type="project" value="InterPro"/>
</dbReference>
<evidence type="ECO:0000256" key="1">
    <source>
        <dbReference type="ARBA" id="ARBA00004651"/>
    </source>
</evidence>
<dbReference type="InterPro" id="IPR011527">
    <property type="entry name" value="ABC1_TM_dom"/>
</dbReference>
<dbReference type="GO" id="GO:0005886">
    <property type="term" value="C:plasma membrane"/>
    <property type="evidence" value="ECO:0007669"/>
    <property type="project" value="UniProtKB-SubCell"/>
</dbReference>
<evidence type="ECO:0000256" key="5">
    <source>
        <dbReference type="ARBA" id="ARBA00022741"/>
    </source>
</evidence>
<dbReference type="GO" id="GO:0015421">
    <property type="term" value="F:ABC-type oligopeptide transporter activity"/>
    <property type="evidence" value="ECO:0007669"/>
    <property type="project" value="TreeGrafter"/>
</dbReference>
<evidence type="ECO:0000256" key="4">
    <source>
        <dbReference type="ARBA" id="ARBA00022692"/>
    </source>
</evidence>
<dbReference type="SMART" id="SM00382">
    <property type="entry name" value="AAA"/>
    <property type="match status" value="1"/>
</dbReference>
<dbReference type="Gene3D" id="3.40.50.300">
    <property type="entry name" value="P-loop containing nucleotide triphosphate hydrolases"/>
    <property type="match status" value="1"/>
</dbReference>
<evidence type="ECO:0000256" key="3">
    <source>
        <dbReference type="ARBA" id="ARBA00022475"/>
    </source>
</evidence>
<dbReference type="SUPFAM" id="SSF90123">
    <property type="entry name" value="ABC transporter transmembrane region"/>
    <property type="match status" value="1"/>
</dbReference>
<dbReference type="Proteomes" id="UP000249377">
    <property type="component" value="Unassembled WGS sequence"/>
</dbReference>
<evidence type="ECO:0000256" key="6">
    <source>
        <dbReference type="ARBA" id="ARBA00022840"/>
    </source>
</evidence>
<dbReference type="Pfam" id="PF00664">
    <property type="entry name" value="ABC_membrane"/>
    <property type="match status" value="1"/>
</dbReference>
<organism evidence="12 13">
    <name type="scientific">Hydrogeniiclostridium mannosilyticum</name>
    <dbReference type="NCBI Taxonomy" id="2764322"/>
    <lineage>
        <taxon>Bacteria</taxon>
        <taxon>Bacillati</taxon>
        <taxon>Bacillota</taxon>
        <taxon>Clostridia</taxon>
        <taxon>Eubacteriales</taxon>
        <taxon>Acutalibacteraceae</taxon>
        <taxon>Hydrogeniiclostridium</taxon>
    </lineage>
</organism>
<feature type="transmembrane region" description="Helical" evidence="9">
    <location>
        <begin position="37"/>
        <end position="59"/>
    </location>
</feature>
<dbReference type="InterPro" id="IPR036640">
    <property type="entry name" value="ABC1_TM_sf"/>
</dbReference>
<dbReference type="Pfam" id="PF00005">
    <property type="entry name" value="ABC_tran"/>
    <property type="match status" value="1"/>
</dbReference>
<dbReference type="PROSITE" id="PS50929">
    <property type="entry name" value="ABC_TM1F"/>
    <property type="match status" value="1"/>
</dbReference>
<dbReference type="EMBL" id="QLYR01000001">
    <property type="protein sequence ID" value="RAQ30535.1"/>
    <property type="molecule type" value="Genomic_DNA"/>
</dbReference>
<dbReference type="CDD" id="cd03254">
    <property type="entry name" value="ABCC_Glucan_exporter_like"/>
    <property type="match status" value="1"/>
</dbReference>
<evidence type="ECO:0000256" key="2">
    <source>
        <dbReference type="ARBA" id="ARBA00022448"/>
    </source>
</evidence>
<keyword evidence="4 9" id="KW-0812">Transmembrane</keyword>
<comment type="caution">
    <text evidence="12">The sequence shown here is derived from an EMBL/GenBank/DDBJ whole genome shotgun (WGS) entry which is preliminary data.</text>
</comment>
<protein>
    <submittedName>
        <fullName evidence="12">ABC transporter ATP-binding protein</fullName>
    </submittedName>
</protein>
<dbReference type="SUPFAM" id="SSF52540">
    <property type="entry name" value="P-loop containing nucleoside triphosphate hydrolases"/>
    <property type="match status" value="1"/>
</dbReference>
<evidence type="ECO:0000256" key="8">
    <source>
        <dbReference type="ARBA" id="ARBA00023136"/>
    </source>
</evidence>
<keyword evidence="5" id="KW-0547">Nucleotide-binding</keyword>
<evidence type="ECO:0000313" key="13">
    <source>
        <dbReference type="Proteomes" id="UP000249377"/>
    </source>
</evidence>
<evidence type="ECO:0000313" key="12">
    <source>
        <dbReference type="EMBL" id="RAQ30535.1"/>
    </source>
</evidence>
<keyword evidence="13" id="KW-1185">Reference proteome</keyword>
<dbReference type="AlphaFoldDB" id="A0A328UNQ4"/>
<feature type="domain" description="ABC transmembrane type-1" evidence="11">
    <location>
        <begin position="40"/>
        <end position="324"/>
    </location>
</feature>
<feature type="transmembrane region" description="Helical" evidence="9">
    <location>
        <begin position="79"/>
        <end position="99"/>
    </location>
</feature>
<name>A0A328UNQ4_9FIRM</name>
<reference evidence="12 13" key="1">
    <citation type="submission" date="2018-06" db="EMBL/GenBank/DDBJ databases">
        <title>Noncontiguous genome sequence of Ruminococcaceae bacterium ASD2818.</title>
        <authorList>
            <person name="Chaplin A.V."/>
            <person name="Sokolova S.R."/>
            <person name="Kochetkova T.O."/>
            <person name="Goltsov A.Y."/>
            <person name="Trofimov D.Y."/>
            <person name="Efimov B.A."/>
        </authorList>
    </citation>
    <scope>NUCLEOTIDE SEQUENCE [LARGE SCALE GENOMIC DNA]</scope>
    <source>
        <strain evidence="12 13">ASD2818</strain>
    </source>
</reference>
<evidence type="ECO:0000259" key="11">
    <source>
        <dbReference type="PROSITE" id="PS50929"/>
    </source>
</evidence>
<dbReference type="CDD" id="cd18547">
    <property type="entry name" value="ABC_6TM_Tm288_like"/>
    <property type="match status" value="1"/>
</dbReference>
<dbReference type="RefSeq" id="WP_112331730.1">
    <property type="nucleotide sequence ID" value="NZ_QLYR01000001.1"/>
</dbReference>
<dbReference type="InterPro" id="IPR003439">
    <property type="entry name" value="ABC_transporter-like_ATP-bd"/>
</dbReference>
<dbReference type="InterPro" id="IPR017871">
    <property type="entry name" value="ABC_transporter-like_CS"/>
</dbReference>
<evidence type="ECO:0000256" key="7">
    <source>
        <dbReference type="ARBA" id="ARBA00022989"/>
    </source>
</evidence>
<proteinExistence type="predicted"/>
<dbReference type="Gene3D" id="1.20.1560.10">
    <property type="entry name" value="ABC transporter type 1, transmembrane domain"/>
    <property type="match status" value="1"/>
</dbReference>
<gene>
    <name evidence="12" type="ORF">DPQ25_03285</name>
</gene>
<dbReference type="FunFam" id="1.20.1560.10:FF:000011">
    <property type="entry name" value="Multidrug ABC transporter ATP-binding protein"/>
    <property type="match status" value="1"/>
</dbReference>
<accession>A0A328UNQ4</accession>
<dbReference type="InterPro" id="IPR039421">
    <property type="entry name" value="Type_1_exporter"/>
</dbReference>
<keyword evidence="3" id="KW-1003">Cell membrane</keyword>
<dbReference type="InterPro" id="IPR003593">
    <property type="entry name" value="AAA+_ATPase"/>
</dbReference>
<evidence type="ECO:0000259" key="10">
    <source>
        <dbReference type="PROSITE" id="PS50893"/>
    </source>
</evidence>
<dbReference type="GO" id="GO:0005524">
    <property type="term" value="F:ATP binding"/>
    <property type="evidence" value="ECO:0007669"/>
    <property type="project" value="UniProtKB-KW"/>
</dbReference>
<sequence>MKEAKGTPRDASVGAARPKNRKYVLLRLWRYLARYRWLLALALLLTLASNLFGLVGPMLSGYAIDAIHGPGDVDFSAVFLYAGLMAGFYLLASLLAYILSRLMIRLSQKVAFQMRKDVFDHLAELPVSFFDRTQTGDIVSRISYDIDTVNASLSNDLLQICTSLITVVGSLAMMLLIAPVLVTVFAVTIPAAILFTRYMTRRVRPLFRRRSARLGELNGYVEEVVSGHKTIRVYHQENTVISRFDGKNTEAVEAYYNADYYGSMTGPSVNFINNLSLSLVSVMGAVLYLFRSISLGDLSSFVLYSRKFSGPINEAANILSELQSACAAAERVFHLIDEEPEPADAPGAEELADVLGDVRMEHVRFGYLPGQTVIHGLSLHAEPGSLTAIVGPTGAGKTTLINLLMRFYDPQAGTILVDGKDISTLTRRSLRRAYTMVLQDTWLFTGTVYENIAYGKEDATLEEVQRACRAAYIHEAILRLPQGYDTVLTGDGSGLSKGQKQMLTIARAMLLDSRMLILDEATSNVDTQTEQKIQRAMRELMRGKTCFVIAHRLSTIQNADHILVVRGGDIVEQGTHEALLQRGGFYAQLYHSQFQ</sequence>
<keyword evidence="8 9" id="KW-0472">Membrane</keyword>
<evidence type="ECO:0000256" key="9">
    <source>
        <dbReference type="SAM" id="Phobius"/>
    </source>
</evidence>
<keyword evidence="6 12" id="KW-0067">ATP-binding</keyword>
<feature type="domain" description="ABC transporter" evidence="10">
    <location>
        <begin position="358"/>
        <end position="592"/>
    </location>
</feature>
<dbReference type="PROSITE" id="PS50893">
    <property type="entry name" value="ABC_TRANSPORTER_2"/>
    <property type="match status" value="1"/>
</dbReference>
<dbReference type="GO" id="GO:0090374">
    <property type="term" value="P:oligopeptide export from mitochondrion"/>
    <property type="evidence" value="ECO:0007669"/>
    <property type="project" value="TreeGrafter"/>
</dbReference>
<dbReference type="PROSITE" id="PS00211">
    <property type="entry name" value="ABC_TRANSPORTER_1"/>
    <property type="match status" value="1"/>
</dbReference>
<dbReference type="InterPro" id="IPR027417">
    <property type="entry name" value="P-loop_NTPase"/>
</dbReference>
<dbReference type="PANTHER" id="PTHR43394:SF7">
    <property type="entry name" value="ABC TRANSPORTER B FAMILY MEMBER 28"/>
    <property type="match status" value="1"/>
</dbReference>